<protein>
    <recommendedName>
        <fullName evidence="4">YCII-related domain-containing protein</fullName>
    </recommendedName>
</protein>
<sequence length="90" mass="9922">MHTLQKRLRIVDCHGSEAPTVRGPPHRSIAPGEVLPSPLHTSAGGLWLVEADTPDAVDRLVRADPFWPTGLRRSVRVLIRKQVFADGARL</sequence>
<keyword evidence="3" id="KW-1185">Reference proteome</keyword>
<name>A0A1N7S8L5_9BURK</name>
<evidence type="ECO:0000313" key="2">
    <source>
        <dbReference type="EMBL" id="SIT43715.1"/>
    </source>
</evidence>
<dbReference type="SUPFAM" id="SSF54909">
    <property type="entry name" value="Dimeric alpha+beta barrel"/>
    <property type="match status" value="1"/>
</dbReference>
<gene>
    <name evidence="2" type="ORF">BN2475_450019</name>
</gene>
<feature type="region of interest" description="Disordered" evidence="1">
    <location>
        <begin position="16"/>
        <end position="35"/>
    </location>
</feature>
<dbReference type="Gene3D" id="3.30.70.1060">
    <property type="entry name" value="Dimeric alpha+beta barrel"/>
    <property type="match status" value="1"/>
</dbReference>
<proteinExistence type="predicted"/>
<evidence type="ECO:0008006" key="4">
    <source>
        <dbReference type="Google" id="ProtNLM"/>
    </source>
</evidence>
<dbReference type="STRING" id="1247936.BN2475_450019"/>
<reference evidence="2 3" key="1">
    <citation type="submission" date="2016-12" db="EMBL/GenBank/DDBJ databases">
        <authorList>
            <person name="Song W.-J."/>
            <person name="Kurnit D.M."/>
        </authorList>
    </citation>
    <scope>NUCLEOTIDE SEQUENCE [LARGE SCALE GENOMIC DNA]</scope>
    <source>
        <strain evidence="2 3">STM7296</strain>
    </source>
</reference>
<dbReference type="Proteomes" id="UP000187012">
    <property type="component" value="Unassembled WGS sequence"/>
</dbReference>
<dbReference type="AlphaFoldDB" id="A0A1N7S8L5"/>
<dbReference type="EMBL" id="CYGX02000045">
    <property type="protein sequence ID" value="SIT43715.1"/>
    <property type="molecule type" value="Genomic_DNA"/>
</dbReference>
<dbReference type="InterPro" id="IPR011008">
    <property type="entry name" value="Dimeric_a/b-barrel"/>
</dbReference>
<dbReference type="OrthoDB" id="9797014at2"/>
<accession>A0A1N7S8L5</accession>
<evidence type="ECO:0000313" key="3">
    <source>
        <dbReference type="Proteomes" id="UP000187012"/>
    </source>
</evidence>
<organism evidence="2 3">
    <name type="scientific">Paraburkholderia ribeironis</name>
    <dbReference type="NCBI Taxonomy" id="1247936"/>
    <lineage>
        <taxon>Bacteria</taxon>
        <taxon>Pseudomonadati</taxon>
        <taxon>Pseudomonadota</taxon>
        <taxon>Betaproteobacteria</taxon>
        <taxon>Burkholderiales</taxon>
        <taxon>Burkholderiaceae</taxon>
        <taxon>Paraburkholderia</taxon>
    </lineage>
</organism>
<evidence type="ECO:0000256" key="1">
    <source>
        <dbReference type="SAM" id="MobiDB-lite"/>
    </source>
</evidence>